<dbReference type="Gene3D" id="3.40.50.880">
    <property type="match status" value="1"/>
</dbReference>
<feature type="domain" description="Carbamoyl-phosphate synthase small subunit N-terminal" evidence="1">
    <location>
        <begin position="19"/>
        <end position="149"/>
    </location>
</feature>
<dbReference type="EMBL" id="UINC01005564">
    <property type="protein sequence ID" value="SVA22111.1"/>
    <property type="molecule type" value="Genomic_DNA"/>
</dbReference>
<dbReference type="Pfam" id="PF00117">
    <property type="entry name" value="GATase"/>
    <property type="match status" value="1"/>
</dbReference>
<dbReference type="InterPro" id="IPR002474">
    <property type="entry name" value="CarbamoylP_synth_ssu_N"/>
</dbReference>
<reference evidence="2" key="1">
    <citation type="submission" date="2018-05" db="EMBL/GenBank/DDBJ databases">
        <authorList>
            <person name="Lanie J.A."/>
            <person name="Ng W.-L."/>
            <person name="Kazmierczak K.M."/>
            <person name="Andrzejewski T.M."/>
            <person name="Davidsen T.M."/>
            <person name="Wayne K.J."/>
            <person name="Tettelin H."/>
            <person name="Glass J.I."/>
            <person name="Rusch D."/>
            <person name="Podicherti R."/>
            <person name="Tsui H.-C.T."/>
            <person name="Winkler M.E."/>
        </authorList>
    </citation>
    <scope>NUCLEOTIDE SEQUENCE</scope>
</reference>
<dbReference type="InterPro" id="IPR036480">
    <property type="entry name" value="CarbP_synth_ssu_N_sf"/>
</dbReference>
<dbReference type="AlphaFoldDB" id="A0A381U2X7"/>
<feature type="non-terminal residue" evidence="2">
    <location>
        <position position="259"/>
    </location>
</feature>
<dbReference type="PRINTS" id="PR00099">
    <property type="entry name" value="CPSGATASE"/>
</dbReference>
<dbReference type="SUPFAM" id="SSF52021">
    <property type="entry name" value="Carbamoyl phosphate synthetase, small subunit N-terminal domain"/>
    <property type="match status" value="1"/>
</dbReference>
<dbReference type="Gene3D" id="3.50.30.20">
    <property type="entry name" value="Carbamoyl-phosphate synthase small subunit, N-terminal domain"/>
    <property type="match status" value="1"/>
</dbReference>
<protein>
    <recommendedName>
        <fullName evidence="1">Carbamoyl-phosphate synthase small subunit N-terminal domain-containing protein</fullName>
    </recommendedName>
</protein>
<dbReference type="Pfam" id="PF00988">
    <property type="entry name" value="CPSase_sm_chain"/>
    <property type="match status" value="1"/>
</dbReference>
<dbReference type="SMART" id="SM01097">
    <property type="entry name" value="CPSase_sm_chain"/>
    <property type="match status" value="1"/>
</dbReference>
<organism evidence="2">
    <name type="scientific">marine metagenome</name>
    <dbReference type="NCBI Taxonomy" id="408172"/>
    <lineage>
        <taxon>unclassified sequences</taxon>
        <taxon>metagenomes</taxon>
        <taxon>ecological metagenomes</taxon>
    </lineage>
</organism>
<name>A0A381U2X7_9ZZZZ</name>
<sequence length="259" mass="28816">MPQSDMMKDTNDHPSLKPPSAALILENGKVYWGQGMGAKTSNIGELCFNTSQTGYQEILTDPSYAKQIITFTFPHIGIVGTNNLDVESNKIHASGCILNQTVHHESSWRSDSNLDFFFVQNNTPCITNIDTRQLTRLLAEQGAIKAAIINFGEDKVSLDLLSQEIDKWNGLQNLDLASVVTTLDAYKWSENIWQLENNQYTKKNNQSFNITCLDFGIKQNILRNLINSNFAPTVLPSHASFDSIMKTNPDGIFLSNGPG</sequence>
<gene>
    <name evidence="2" type="ORF">METZ01_LOCUS74965</name>
</gene>
<dbReference type="SUPFAM" id="SSF52317">
    <property type="entry name" value="Class I glutamine amidotransferase-like"/>
    <property type="match status" value="1"/>
</dbReference>
<dbReference type="InterPro" id="IPR029062">
    <property type="entry name" value="Class_I_gatase-like"/>
</dbReference>
<evidence type="ECO:0000313" key="2">
    <source>
        <dbReference type="EMBL" id="SVA22111.1"/>
    </source>
</evidence>
<proteinExistence type="predicted"/>
<accession>A0A381U2X7</accession>
<dbReference type="InterPro" id="IPR017926">
    <property type="entry name" value="GATASE"/>
</dbReference>
<evidence type="ECO:0000259" key="1">
    <source>
        <dbReference type="SMART" id="SM01097"/>
    </source>
</evidence>